<evidence type="ECO:0000313" key="1">
    <source>
        <dbReference type="EMBL" id="KAJ0007712.1"/>
    </source>
</evidence>
<comment type="caution">
    <text evidence="1">The sequence shown here is derived from an EMBL/GenBank/DDBJ whole genome shotgun (WGS) entry which is preliminary data.</text>
</comment>
<dbReference type="EMBL" id="CM047750">
    <property type="protein sequence ID" value="KAJ0007712.1"/>
    <property type="molecule type" value="Genomic_DNA"/>
</dbReference>
<accession>A0ACC0WZM6</accession>
<sequence>MASSSSTSTDSSLLSKLESFGVQALLHSAAEDEVSALLGGLGEVVVVMVKCAAMRQRKDGEVYRRVLGLVEEARHWFRVLDANAFEKLHRVLVSYLGKCTHFLVGELVHFNGNFVSEFCLATMTEYAKASMKNQIYKFSRWICASLFSLKENKHSVIIEIILCVLDSVASHCKVELGNSGIELVELVSYCANKCRATCTFFCGTVAGHLDNIAGDLPQVMTPVDLILRLYAAGLYFTNYGTGGDLTSSRGAKKEFAIRILLNDGDRLHKLATLLGSLGSYFSVCCKENCVSSRVEYEGSFSQICLPTNSNHEASTITLMQKNREDFMLSYLNALKFLCQPLAEQINSEKKEIVSEIETTPGHEQLCSIQDAFYQLSDAFLFWHRQVNSDVPYQHLFAFMAINGAICAPKEFYYTSERDKDGFDDNKTVLTVTVAAFILSIRTNCKMKVVFLLCDFKMAEIWSVDANFVFKSSRLIKNIIASEWIEPQGLKYVYASLYNIGVSLYKNKQVKEASKAFKLCCRASWTCVVLLCKLFIQKSEGSLHDLSEGAIVDFVNEACTRSAFLLEVLHQSGSHEMKKVIVESLENWSVAGNLFRVLPGPMPLVKNWVKIVCKLRENVDVEDVAPSLYSLLSSSGIVSKKTLGIILEQELHAYEEMNPLGPELCQRRQMKIISILLQNVYNTEDSGLQKSRILLKKARTLRAMGREFLKDCIHCLSEAISFMSLKQNDMYEDICRSETLLCHLLAVAYCLRALCTQEAEPNSKQVIKDIDSALNQWLTISICSTNDECNIVTENTMLLLYNVGDLLSVKGCMEIHNVLYKLMIRFLKWKNVPLEKCLSIFWESRRLSHALCISPVNEGFLMNLAEQCGEISKSIDFWVCCLKESQPLLVGFQQNLSLLFADICESPNQPYITIADVKEAASELMSRVPLPPRSVFLVGYLYYDLCERLTAKGQLFEALSYAKEAHRLRTQLFQEKFSYSSDRQVEKHEAGDLMQKLTYACKDFQVTRSITSQVWSFDVTSWNVDDCYLSPWNVLQCYLESTLQVGIVHELVGNGTEAESFLLWGKSISCLQSLPLFIVAFSSVLGKLYRKKQHWDLAEKELESANQILVESSKNFSCSKVQIDAGNTMEILTRDGSVAKMEGKKSRKLKNAPTTLLKDQSLIPESNSRITRSKYRSSQNQCVNGSIEVQAGLSKHTKGNTSSDFSNPLSQRESVLETKSCIVDTGCEATCICNKMKCWKCLRVEVIESGLLDNFVHIKWEFIRRRLSLRVLTGIGKCLGNHDQVHEAHEIISQSLSVLFSGNSFCHTHSSLPPTFLLDLIGKEYSGDVFAVERAAVLYNICWLSLKDYHSKKTSPNSSFISLFCEQLIPLPFAWFILLSRNICCDLSHIQLQKIVPWLMIAFVLCREVPILFQKVSRLLAVVFILSSSSKLFSLSSSCKVLSESHWASFFHQASLGSHLNYQFLSNISCRYKGQLLLDVESTHVTSSSHIGAETSNLLSFAPESMKDLEQFVKDFFVGLPCATVMCVTLLEGAYASLLQELLLFPSPVHAWMLLSRLNSKSQPIVVLLPVNTVLEEASDDDDNANFGFEELYESNDCGKHWHCPWGSTVVDDVAPAFQSILKESYLMSFPQDTERNRSLWWMQRKKLDHRLGELLRKVEDSWLGHWKYMFLGEWSNCKNLDKILKKLARDLKIKCKVDVNESLLRVVLGGHHPRCQMEFDKLSELAFQLIDEALKELEAEESVNREPTILVLDCDVQMLPWENIPILRKQEVYRMPSVGSIFVALERIHHQEQVRKLVATFPKIDPMDAFYLLNPSGDLSYTQVKFEDWFRDQNLEGKAGSAPTAEELAVALKNHDLYIYFGHGSGSQYIKWHHVQKLEKCAATLLMGCSSGSLSLNGCYAPSGTPLSYLQAGSPVIFANLWDVTDKDIDRFAKAMLDGWLRERSNVSVDSDQSISVVEEHDPKNETGKGNKKKTSRKKPPESSDNGTCKSGHDHRPKLGSFMGQARNACQLPFLIGASPVCYGVPTGIRRKTSL</sequence>
<organism evidence="1 2">
    <name type="scientific">Pistacia integerrima</name>
    <dbReference type="NCBI Taxonomy" id="434235"/>
    <lineage>
        <taxon>Eukaryota</taxon>
        <taxon>Viridiplantae</taxon>
        <taxon>Streptophyta</taxon>
        <taxon>Embryophyta</taxon>
        <taxon>Tracheophyta</taxon>
        <taxon>Spermatophyta</taxon>
        <taxon>Magnoliopsida</taxon>
        <taxon>eudicotyledons</taxon>
        <taxon>Gunneridae</taxon>
        <taxon>Pentapetalae</taxon>
        <taxon>rosids</taxon>
        <taxon>malvids</taxon>
        <taxon>Sapindales</taxon>
        <taxon>Anacardiaceae</taxon>
        <taxon>Pistacia</taxon>
    </lineage>
</organism>
<proteinExistence type="predicted"/>
<evidence type="ECO:0000313" key="2">
    <source>
        <dbReference type="Proteomes" id="UP001163603"/>
    </source>
</evidence>
<reference evidence="2" key="1">
    <citation type="journal article" date="2023" name="G3 (Bethesda)">
        <title>Genome assembly and association tests identify interacting loci associated with vigor, precocity, and sex in interspecific pistachio rootstocks.</title>
        <authorList>
            <person name="Palmer W."/>
            <person name="Jacygrad E."/>
            <person name="Sagayaradj S."/>
            <person name="Cavanaugh K."/>
            <person name="Han R."/>
            <person name="Bertier L."/>
            <person name="Beede B."/>
            <person name="Kafkas S."/>
            <person name="Golino D."/>
            <person name="Preece J."/>
            <person name="Michelmore R."/>
        </authorList>
    </citation>
    <scope>NUCLEOTIDE SEQUENCE [LARGE SCALE GENOMIC DNA]</scope>
</reference>
<gene>
    <name evidence="1" type="ORF">Pint_29731</name>
</gene>
<protein>
    <submittedName>
        <fullName evidence="1">Uncharacterized protein</fullName>
    </submittedName>
</protein>
<keyword evidence="2" id="KW-1185">Reference proteome</keyword>
<name>A0ACC0WZM6_9ROSI</name>
<dbReference type="Proteomes" id="UP001163603">
    <property type="component" value="Chromosome 15"/>
</dbReference>